<dbReference type="RefSeq" id="YP_009254697.1">
    <property type="nucleotide sequence ID" value="NC_030223.1"/>
</dbReference>
<proteinExistence type="inferred from homology"/>
<keyword evidence="6" id="KW-0496">Mitochondrion</keyword>
<organism evidence="6">
    <name type="scientific">Ectocarpus siliculosus</name>
    <name type="common">Brown alga</name>
    <name type="synonym">Conferva siliculosa</name>
    <dbReference type="NCBI Taxonomy" id="2880"/>
    <lineage>
        <taxon>Eukaryota</taxon>
        <taxon>Sar</taxon>
        <taxon>Stramenopiles</taxon>
        <taxon>Ochrophyta</taxon>
        <taxon>PX clade</taxon>
        <taxon>Phaeophyceae</taxon>
        <taxon>Ectocarpales</taxon>
        <taxon>Ectocarpaceae</taxon>
        <taxon>Ectocarpus</taxon>
    </lineage>
</organism>
<comment type="similarity">
    <text evidence="1 4">Belongs to the universal ribosomal protein uL6 family.</text>
</comment>
<dbReference type="InterPro" id="IPR020040">
    <property type="entry name" value="Ribosomal_uL6_a/b-dom"/>
</dbReference>
<dbReference type="PRINTS" id="PR00059">
    <property type="entry name" value="RIBOSOMALL6"/>
</dbReference>
<keyword evidence="2 4" id="KW-0689">Ribosomal protein</keyword>
<sequence>MTTPVFRLPIGVKCSSNNGKVYVSGNKGRVVFDSVSNLHRKGDMVIFLPYLTPYYSSIFRQAVQGVVLGYTIELSLKGIGYRVRKEEEKLIFSLGYSKPVILDIPKDISIRFNKKTFSLISANYGTLQNFASSIRSYRFPDSYKGAGVLYADEIIVCKEGKKT</sequence>
<keyword evidence="3 4" id="KW-0687">Ribonucleoprotein</keyword>
<dbReference type="GO" id="GO:0006412">
    <property type="term" value="P:translation"/>
    <property type="evidence" value="ECO:0007669"/>
    <property type="project" value="InterPro"/>
</dbReference>
<evidence type="ECO:0000259" key="5">
    <source>
        <dbReference type="Pfam" id="PF00347"/>
    </source>
</evidence>
<dbReference type="GO" id="GO:0019843">
    <property type="term" value="F:rRNA binding"/>
    <property type="evidence" value="ECO:0007669"/>
    <property type="project" value="InterPro"/>
</dbReference>
<evidence type="ECO:0000256" key="2">
    <source>
        <dbReference type="ARBA" id="ARBA00022980"/>
    </source>
</evidence>
<dbReference type="EMBL" id="FP885846">
    <property type="protein sequence ID" value="CBJ17996.1"/>
    <property type="molecule type" value="Genomic_DNA"/>
</dbReference>
<accession>E6ZEQ4</accession>
<gene>
    <name evidence="6" type="primary">rpl6</name>
    <name evidence="6" type="ORF">ESILMT14</name>
</gene>
<dbReference type="GO" id="GO:0003735">
    <property type="term" value="F:structural constituent of ribosome"/>
    <property type="evidence" value="ECO:0007669"/>
    <property type="project" value="InterPro"/>
</dbReference>
<dbReference type="InterPro" id="IPR019906">
    <property type="entry name" value="Ribosomal_uL6_bac-type"/>
</dbReference>
<dbReference type="Gene3D" id="3.90.930.12">
    <property type="entry name" value="Ribosomal protein L6, alpha-beta domain"/>
    <property type="match status" value="1"/>
</dbReference>
<reference evidence="6" key="1">
    <citation type="journal article" date="2010" name="Nature">
        <title>The Ectocarpus genome and the independent evolution of multicellularity in brown algae.</title>
        <authorList>
            <person name="Cock J.M."/>
            <person name="Sterck L."/>
            <person name="Rouze P."/>
            <person name="Scornet D."/>
            <person name="Allen A.E."/>
            <person name="Amoutzias G."/>
            <person name="Anthouard V."/>
            <person name="Artiguenave F."/>
            <person name="Aury J.M."/>
            <person name="Badger J.H."/>
            <person name="Beszteri B."/>
            <person name="Billiau K."/>
            <person name="Bonnet E."/>
            <person name="Bothwell J.H."/>
            <person name="Bowler C."/>
            <person name="Boyen C."/>
            <person name="Brownlee C."/>
            <person name="Carrano C.J."/>
            <person name="Charrier B."/>
            <person name="Cho G.Y."/>
            <person name="Coelho S.M."/>
            <person name="Collen J."/>
            <person name="Corre E."/>
            <person name="Da Silva C."/>
            <person name="Delage L."/>
            <person name="Delaroque N."/>
            <person name="Dittami S.M."/>
            <person name="Doulbeau S."/>
            <person name="Elias M."/>
            <person name="Farnham G."/>
            <person name="Gachon C.M."/>
            <person name="Gschloessl B."/>
            <person name="Heesch S."/>
            <person name="Jabbari K."/>
            <person name="Jubin C."/>
            <person name="Kawai H."/>
            <person name="Kimura K."/>
            <person name="Kloareg B."/>
            <person name="Kupper F.C."/>
            <person name="Lang D."/>
            <person name="Le Bail A."/>
            <person name="Leblanc C."/>
            <person name="Lerouge P."/>
            <person name="Lohr M."/>
            <person name="Lopez P.J."/>
            <person name="Martens C."/>
            <person name="Maumus F."/>
            <person name="Michel G."/>
            <person name="Miranda-Saavedra D."/>
            <person name="Morales J."/>
            <person name="Moreau H."/>
            <person name="Motomura T."/>
            <person name="Nagasato C."/>
            <person name="Napoli C.A."/>
            <person name="Nelson D.R."/>
            <person name="Nyvall-Collen P."/>
            <person name="Peters A.F."/>
            <person name="Pommier C."/>
            <person name="Potin P."/>
            <person name="Poulain J."/>
            <person name="Quesneville H."/>
            <person name="Read B."/>
            <person name="Rensing S.A."/>
            <person name="Ritter A."/>
            <person name="Rousvoal S."/>
            <person name="Samanta M."/>
            <person name="Samson G."/>
            <person name="Schroeder D.C."/>
            <person name="Segurens B."/>
            <person name="Strittmatter M."/>
            <person name="Tonon T."/>
            <person name="Tregear J.W."/>
            <person name="Valentin K."/>
            <person name="von Dassow P."/>
            <person name="Yamagishi T."/>
            <person name="Van de Peer Y."/>
            <person name="Wincker P."/>
        </authorList>
    </citation>
    <scope>NUCLEOTIDE SEQUENCE</scope>
</reference>
<reference evidence="6" key="2">
    <citation type="submission" date="2010-01" db="EMBL/GenBank/DDBJ databases">
        <authorList>
            <person name="Genoscope - CEA"/>
        </authorList>
    </citation>
    <scope>NUCLEOTIDE SEQUENCE</scope>
</reference>
<dbReference type="GeneID" id="27911472"/>
<dbReference type="SUPFAM" id="SSF56053">
    <property type="entry name" value="Ribosomal protein L6"/>
    <property type="match status" value="1"/>
</dbReference>
<feature type="domain" description="Large ribosomal subunit protein uL6 alpha-beta" evidence="5">
    <location>
        <begin position="78"/>
        <end position="150"/>
    </location>
</feature>
<dbReference type="PANTHER" id="PTHR11655:SF14">
    <property type="entry name" value="LARGE RIBOSOMAL SUBUNIT PROTEIN UL6M"/>
    <property type="match status" value="1"/>
</dbReference>
<dbReference type="GO" id="GO:1990904">
    <property type="term" value="C:ribonucleoprotein complex"/>
    <property type="evidence" value="ECO:0007669"/>
    <property type="project" value="UniProtKB-KW"/>
</dbReference>
<dbReference type="AlphaFoldDB" id="E6ZEQ4"/>
<dbReference type="PIRSF" id="PIRSF002162">
    <property type="entry name" value="Ribosomal_L6"/>
    <property type="match status" value="1"/>
</dbReference>
<evidence type="ECO:0000313" key="6">
    <source>
        <dbReference type="EMBL" id="CBJ17996.1"/>
    </source>
</evidence>
<evidence type="ECO:0000256" key="1">
    <source>
        <dbReference type="ARBA" id="ARBA00009356"/>
    </source>
</evidence>
<name>E6ZEQ4_ECTSI</name>
<protein>
    <submittedName>
        <fullName evidence="6">Ribosomal protein L6</fullName>
    </submittedName>
</protein>
<dbReference type="InterPro" id="IPR036789">
    <property type="entry name" value="Ribosomal_uL6-like_a/b-dom_sf"/>
</dbReference>
<dbReference type="GO" id="GO:0005840">
    <property type="term" value="C:ribosome"/>
    <property type="evidence" value="ECO:0007669"/>
    <property type="project" value="UniProtKB-KW"/>
</dbReference>
<dbReference type="Pfam" id="PF00347">
    <property type="entry name" value="Ribosomal_L6"/>
    <property type="match status" value="1"/>
</dbReference>
<geneLocation type="mitochondrion" evidence="6"/>
<dbReference type="PANTHER" id="PTHR11655">
    <property type="entry name" value="60S/50S RIBOSOMAL PROTEIN L6/L9"/>
    <property type="match status" value="1"/>
</dbReference>
<dbReference type="InterPro" id="IPR000702">
    <property type="entry name" value="Ribosomal_uL6-like"/>
</dbReference>
<evidence type="ECO:0000256" key="4">
    <source>
        <dbReference type="RuleBase" id="RU003869"/>
    </source>
</evidence>
<evidence type="ECO:0000256" key="3">
    <source>
        <dbReference type="ARBA" id="ARBA00023274"/>
    </source>
</evidence>